<evidence type="ECO:0000313" key="2">
    <source>
        <dbReference type="Proteomes" id="UP000007934"/>
    </source>
</evidence>
<sequence length="186" mass="20970">MKNITLIATGLAKTVGPCKKCQARLGICGWAFCALDSQENILVESGGARQGHCASLEFYPISEGLKAVVQHQPLHITIYCDHLGMIEAINTKGLQVYALSKQQQAWRNLLLQHANKIPITAVHIHDRPEFATLYWECDTRAYKNMKELFLQHYPHKTVHEHYSKVPPPKYVPKSRVYPFISTSSGS</sequence>
<dbReference type="EMBL" id="FQ670179">
    <property type="protein sequence ID" value="CBY83700.1"/>
    <property type="molecule type" value="Genomic_DNA"/>
</dbReference>
<evidence type="ECO:0000313" key="1">
    <source>
        <dbReference type="EMBL" id="CBY83700.1"/>
    </source>
</evidence>
<dbReference type="Proteomes" id="UP000007934">
    <property type="component" value="Chromosome"/>
</dbReference>
<keyword evidence="2" id="KW-1185">Reference proteome</keyword>
<gene>
    <name evidence="1" type="ordered locus">Hfelis_16160</name>
</gene>
<dbReference type="HOGENOM" id="CLU_1452575_0_0_7"/>
<protein>
    <submittedName>
        <fullName evidence="1">Ribonuclease HI</fullName>
    </submittedName>
</protein>
<organism evidence="1 2">
    <name type="scientific">Helicobacter felis (strain ATCC 49179 / CCUG 28539 / NCTC 12436 / CS1)</name>
    <dbReference type="NCBI Taxonomy" id="936155"/>
    <lineage>
        <taxon>Bacteria</taxon>
        <taxon>Pseudomonadati</taxon>
        <taxon>Campylobacterota</taxon>
        <taxon>Epsilonproteobacteria</taxon>
        <taxon>Campylobacterales</taxon>
        <taxon>Helicobacteraceae</taxon>
        <taxon>Helicobacter</taxon>
    </lineage>
</organism>
<accession>E7ABE2</accession>
<dbReference type="GeneID" id="36134522"/>
<dbReference type="AlphaFoldDB" id="E7ABE2"/>
<dbReference type="RefSeq" id="WP_013470105.1">
    <property type="nucleotide sequence ID" value="NC_014810.2"/>
</dbReference>
<dbReference type="OrthoDB" id="9885089at2"/>
<proteinExistence type="predicted"/>
<dbReference type="KEGG" id="hfe:HFELIS_16160"/>
<name>E7ABE2_HELFC</name>
<reference evidence="1 2" key="1">
    <citation type="journal article" date="2011" name="Genome Biol. Evol.">
        <title>Comparative whole genome sequence analysis of the carcinogenic bacterial model pathogen Helicobacter felis.</title>
        <authorList>
            <person name="Arnold I.C."/>
            <person name="Zigova Z."/>
            <person name="Holden M."/>
            <person name="Lawley T.D."/>
            <person name="Rad R."/>
            <person name="Dougan G."/>
            <person name="Falkow S."/>
            <person name="Bentley S.D."/>
            <person name="Muller A."/>
        </authorList>
    </citation>
    <scope>NUCLEOTIDE SEQUENCE [LARGE SCALE GENOMIC DNA]</scope>
    <source>
        <strain evidence="2">ATCC 49179 / CCUG 28539 / NCTC 12436 / CS1</strain>
    </source>
</reference>